<organism evidence="2 3">
    <name type="scientific">Planctomicrobium piriforme</name>
    <dbReference type="NCBI Taxonomy" id="1576369"/>
    <lineage>
        <taxon>Bacteria</taxon>
        <taxon>Pseudomonadati</taxon>
        <taxon>Planctomycetota</taxon>
        <taxon>Planctomycetia</taxon>
        <taxon>Planctomycetales</taxon>
        <taxon>Planctomycetaceae</taxon>
        <taxon>Planctomicrobium</taxon>
    </lineage>
</organism>
<dbReference type="Proteomes" id="UP000199518">
    <property type="component" value="Unassembled WGS sequence"/>
</dbReference>
<gene>
    <name evidence="2" type="ORF">SAMN05421753_11323</name>
</gene>
<dbReference type="NCBIfam" id="TIGR04294">
    <property type="entry name" value="pre_pil_HX9DG"/>
    <property type="match status" value="1"/>
</dbReference>
<sequence>MSRRRGFTLIELLVVIAIIAILIALLLPAVQQAREAARRTQCKNNLKQIGLAMHNYESSLRVFPPASTTIPGDTKGVWVYSAGSPGVNVTQHLHSFASLILPYLDQATMSNQLDYNKSALDIANRPIAEMILPAYRCPSYNGSEYSAEAKYTAISPKFAIRNYAAMASTVTTLMSEAYGYKPDGAIYPGRSTKIRDITDGTSNTIMVAESREQNASVWIEGSTASLVATWFNPAACAAPPFDCAGTTSAINYKPYYTALTPTSISSEYGPSSLHTGGAQHLLCDGSVRMLSDNLSLVVYKALVTRGAGDVVGEF</sequence>
<dbReference type="Pfam" id="PF07596">
    <property type="entry name" value="SBP_bac_10"/>
    <property type="match status" value="1"/>
</dbReference>
<dbReference type="NCBIfam" id="TIGR02532">
    <property type="entry name" value="IV_pilin_GFxxxE"/>
    <property type="match status" value="1"/>
</dbReference>
<feature type="domain" description="DUF1559" evidence="1">
    <location>
        <begin position="31"/>
        <end position="294"/>
    </location>
</feature>
<dbReference type="InterPro" id="IPR011453">
    <property type="entry name" value="DUF1559"/>
</dbReference>
<evidence type="ECO:0000259" key="1">
    <source>
        <dbReference type="Pfam" id="PF07596"/>
    </source>
</evidence>
<evidence type="ECO:0000313" key="2">
    <source>
        <dbReference type="EMBL" id="SFI86466.1"/>
    </source>
</evidence>
<dbReference type="SUPFAM" id="SSF54523">
    <property type="entry name" value="Pili subunits"/>
    <property type="match status" value="1"/>
</dbReference>
<dbReference type="InterPro" id="IPR012902">
    <property type="entry name" value="N_methyl_site"/>
</dbReference>
<dbReference type="OrthoDB" id="213588at2"/>
<dbReference type="Gene3D" id="3.30.700.10">
    <property type="entry name" value="Glycoprotein, Type 4 Pilin"/>
    <property type="match status" value="1"/>
</dbReference>
<keyword evidence="3" id="KW-1185">Reference proteome</keyword>
<protein>
    <submittedName>
        <fullName evidence="2">Prepilin-type N-terminal cleavage/methylation domain-containing protein</fullName>
    </submittedName>
</protein>
<dbReference type="InterPro" id="IPR045584">
    <property type="entry name" value="Pilin-like"/>
</dbReference>
<dbReference type="STRING" id="1576369.SAMN05421753_11323"/>
<dbReference type="RefSeq" id="WP_092052157.1">
    <property type="nucleotide sequence ID" value="NZ_FOQD01000013.1"/>
</dbReference>
<proteinExistence type="predicted"/>
<dbReference type="Pfam" id="PF07963">
    <property type="entry name" value="N_methyl"/>
    <property type="match status" value="1"/>
</dbReference>
<name>A0A1I3LPR6_9PLAN</name>
<reference evidence="3" key="1">
    <citation type="submission" date="2016-10" db="EMBL/GenBank/DDBJ databases">
        <authorList>
            <person name="Varghese N."/>
            <person name="Submissions S."/>
        </authorList>
    </citation>
    <scope>NUCLEOTIDE SEQUENCE [LARGE SCALE GENOMIC DNA]</scope>
    <source>
        <strain evidence="3">DSM 26348</strain>
    </source>
</reference>
<dbReference type="EMBL" id="FOQD01000013">
    <property type="protein sequence ID" value="SFI86466.1"/>
    <property type="molecule type" value="Genomic_DNA"/>
</dbReference>
<accession>A0A1I3LPR6</accession>
<dbReference type="InterPro" id="IPR027558">
    <property type="entry name" value="Pre_pil_HX9DG_C"/>
</dbReference>
<evidence type="ECO:0000313" key="3">
    <source>
        <dbReference type="Proteomes" id="UP000199518"/>
    </source>
</evidence>
<dbReference type="PROSITE" id="PS00409">
    <property type="entry name" value="PROKAR_NTER_METHYL"/>
    <property type="match status" value="1"/>
</dbReference>
<dbReference type="PANTHER" id="PTHR30093:SF2">
    <property type="entry name" value="TYPE II SECRETION SYSTEM PROTEIN H"/>
    <property type="match status" value="1"/>
</dbReference>
<dbReference type="AlphaFoldDB" id="A0A1I3LPR6"/>
<dbReference type="PANTHER" id="PTHR30093">
    <property type="entry name" value="GENERAL SECRETION PATHWAY PROTEIN G"/>
    <property type="match status" value="1"/>
</dbReference>